<dbReference type="EMBL" id="CZAL01000003">
    <property type="protein sequence ID" value="CUO88450.1"/>
    <property type="molecule type" value="Genomic_DNA"/>
</dbReference>
<evidence type="ECO:0000256" key="7">
    <source>
        <dbReference type="ARBA" id="ARBA00022692"/>
    </source>
</evidence>
<dbReference type="Proteomes" id="UP000095706">
    <property type="component" value="Unassembled WGS sequence"/>
</dbReference>
<dbReference type="EC" id="2.7.13.3" evidence="3"/>
<evidence type="ECO:0000256" key="14">
    <source>
        <dbReference type="SAM" id="Coils"/>
    </source>
</evidence>
<evidence type="ECO:0000256" key="11">
    <source>
        <dbReference type="ARBA" id="ARBA00022989"/>
    </source>
</evidence>
<protein>
    <recommendedName>
        <fullName evidence="3">histidine kinase</fullName>
        <ecNumber evidence="3">2.7.13.3</ecNumber>
    </recommendedName>
</protein>
<feature type="transmembrane region" description="Helical" evidence="16">
    <location>
        <begin position="559"/>
        <end position="586"/>
    </location>
</feature>
<keyword evidence="4" id="KW-1003">Cell membrane</keyword>
<keyword evidence="10" id="KW-0067">ATP-binding</keyword>
<keyword evidence="12" id="KW-0902">Two-component regulatory system</keyword>
<dbReference type="GO" id="GO:0000155">
    <property type="term" value="F:phosphorelay sensor kinase activity"/>
    <property type="evidence" value="ECO:0007669"/>
    <property type="project" value="InterPro"/>
</dbReference>
<dbReference type="SMART" id="SM00388">
    <property type="entry name" value="HisKA"/>
    <property type="match status" value="1"/>
</dbReference>
<feature type="region of interest" description="Disordered" evidence="15">
    <location>
        <begin position="872"/>
        <end position="898"/>
    </location>
</feature>
<keyword evidence="11 16" id="KW-1133">Transmembrane helix</keyword>
<evidence type="ECO:0000313" key="18">
    <source>
        <dbReference type="EMBL" id="CUN90683.1"/>
    </source>
</evidence>
<evidence type="ECO:0000313" key="19">
    <source>
        <dbReference type="EMBL" id="CUO88450.1"/>
    </source>
</evidence>
<evidence type="ECO:0000256" key="4">
    <source>
        <dbReference type="ARBA" id="ARBA00022475"/>
    </source>
</evidence>
<keyword evidence="13 16" id="KW-0472">Membrane</keyword>
<keyword evidence="6 19" id="KW-0808">Transferase</keyword>
<dbReference type="Pfam" id="PF02518">
    <property type="entry name" value="HATPase_c"/>
    <property type="match status" value="1"/>
</dbReference>
<evidence type="ECO:0000256" key="5">
    <source>
        <dbReference type="ARBA" id="ARBA00022553"/>
    </source>
</evidence>
<accession>A0A174IU92</accession>
<dbReference type="AlphaFoldDB" id="A0A174IU92"/>
<dbReference type="Proteomes" id="UP000095709">
    <property type="component" value="Unassembled WGS sequence"/>
</dbReference>
<evidence type="ECO:0000256" key="15">
    <source>
        <dbReference type="SAM" id="MobiDB-lite"/>
    </source>
</evidence>
<dbReference type="Gene3D" id="3.30.565.10">
    <property type="entry name" value="Histidine kinase-like ATPase, C-terminal domain"/>
    <property type="match status" value="1"/>
</dbReference>
<keyword evidence="8" id="KW-0547">Nucleotide-binding</keyword>
<dbReference type="InterPro" id="IPR036890">
    <property type="entry name" value="HATPase_C_sf"/>
</dbReference>
<keyword evidence="7 16" id="KW-0812">Transmembrane</keyword>
<dbReference type="Gene3D" id="1.10.287.130">
    <property type="match status" value="1"/>
</dbReference>
<dbReference type="SMART" id="SM00387">
    <property type="entry name" value="HATPase_c"/>
    <property type="match status" value="1"/>
</dbReference>
<proteinExistence type="predicted"/>
<dbReference type="GO" id="GO:0005524">
    <property type="term" value="F:ATP binding"/>
    <property type="evidence" value="ECO:0007669"/>
    <property type="project" value="UniProtKB-KW"/>
</dbReference>
<keyword evidence="9" id="KW-0418">Kinase</keyword>
<keyword evidence="5" id="KW-0597">Phosphoprotein</keyword>
<dbReference type="RefSeq" id="WP_055226642.1">
    <property type="nucleotide sequence ID" value="NZ_CYYV01000004.1"/>
</dbReference>
<dbReference type="PANTHER" id="PTHR45528">
    <property type="entry name" value="SENSOR HISTIDINE KINASE CPXA"/>
    <property type="match status" value="1"/>
</dbReference>
<dbReference type="EMBL" id="CYYV01000004">
    <property type="protein sequence ID" value="CUN90683.1"/>
    <property type="molecule type" value="Genomic_DNA"/>
</dbReference>
<comment type="catalytic activity">
    <reaction evidence="1">
        <text>ATP + protein L-histidine = ADP + protein N-phospho-L-histidine.</text>
        <dbReference type="EC" id="2.7.13.3"/>
    </reaction>
</comment>
<name>A0A174IU92_9FIRM</name>
<dbReference type="InterPro" id="IPR036097">
    <property type="entry name" value="HisK_dim/P_sf"/>
</dbReference>
<dbReference type="GO" id="GO:0005886">
    <property type="term" value="C:plasma membrane"/>
    <property type="evidence" value="ECO:0007669"/>
    <property type="project" value="UniProtKB-SubCell"/>
</dbReference>
<evidence type="ECO:0000259" key="17">
    <source>
        <dbReference type="PROSITE" id="PS50109"/>
    </source>
</evidence>
<evidence type="ECO:0000256" key="16">
    <source>
        <dbReference type="SAM" id="Phobius"/>
    </source>
</evidence>
<feature type="transmembrane region" description="Helical" evidence="16">
    <location>
        <begin position="436"/>
        <end position="466"/>
    </location>
</feature>
<reference evidence="20 21" key="1">
    <citation type="submission" date="2015-09" db="EMBL/GenBank/DDBJ databases">
        <authorList>
            <consortium name="Pathogen Informatics"/>
        </authorList>
    </citation>
    <scope>NUCLEOTIDE SEQUENCE [LARGE SCALE GENOMIC DNA]</scope>
    <source>
        <strain evidence="18 20">2789STDY5608849</strain>
        <strain evidence="19 21">2789STDY5834885</strain>
    </source>
</reference>
<evidence type="ECO:0000256" key="1">
    <source>
        <dbReference type="ARBA" id="ARBA00000085"/>
    </source>
</evidence>
<comment type="subcellular location">
    <subcellularLocation>
        <location evidence="2">Cell membrane</location>
        <topology evidence="2">Multi-pass membrane protein</topology>
    </subcellularLocation>
</comment>
<organism evidence="19 21">
    <name type="scientific">Fusicatenibacter saccharivorans</name>
    <dbReference type="NCBI Taxonomy" id="1150298"/>
    <lineage>
        <taxon>Bacteria</taxon>
        <taxon>Bacillati</taxon>
        <taxon>Bacillota</taxon>
        <taxon>Clostridia</taxon>
        <taxon>Lachnospirales</taxon>
        <taxon>Lachnospiraceae</taxon>
        <taxon>Fusicatenibacter</taxon>
    </lineage>
</organism>
<evidence type="ECO:0000256" key="13">
    <source>
        <dbReference type="ARBA" id="ARBA00023136"/>
    </source>
</evidence>
<dbReference type="InterPro" id="IPR003661">
    <property type="entry name" value="HisK_dim/P_dom"/>
</dbReference>
<feature type="domain" description="Histidine kinase" evidence="17">
    <location>
        <begin position="655"/>
        <end position="852"/>
    </location>
</feature>
<evidence type="ECO:0000256" key="12">
    <source>
        <dbReference type="ARBA" id="ARBA00023012"/>
    </source>
</evidence>
<dbReference type="CDD" id="cd00082">
    <property type="entry name" value="HisKA"/>
    <property type="match status" value="1"/>
</dbReference>
<evidence type="ECO:0000256" key="2">
    <source>
        <dbReference type="ARBA" id="ARBA00004651"/>
    </source>
</evidence>
<dbReference type="PROSITE" id="PS50109">
    <property type="entry name" value="HIS_KIN"/>
    <property type="match status" value="1"/>
</dbReference>
<sequence>MKERKLYSLTGKLIVFLLLIVFAASALFGGIQTLMLSSVGLTPNAAAKKYAFEETTACGTLVQRQLHNVMSYYNDMSKFGTNGRYDGTKEIDYRAFATDGEGSGGISTTYTIDQLVKMYDDGSSADLNEVAAYTADNYATNDAGIDKEAYLAYEDGTDVSQETEETDVAALTEEVSAADAETFDSFSPDGEVYFPSDNAVKSLKEKKIDPADVSSQFLYLYDQGMNLETQKTKAGTYLYEYAAANLKKVSIRDLYMTLSGVTEEVAAFKNQESGISVDADDANLWYCLEDKEGNIYTNVDSWKNGYTTAIAQKSSYPFAFAVDRTGGADKVRSYATRKNSPAVEAARSYLLNNQIADNYQKIFVALDPDLAASDYFSQYSEIYSQWLPKMQLLLLMIAVGGIGTLVCLVLFTLQAGRNGKNKEIRLYFFDQWYTEIAAAAAILIVMGAVGIVAVCIELSYGGVHYIQNFDGNYIYSGSYGNEADTWRSLVAASGILAGFLITLIPYCSLVRRIKARNVWKQSFLYCVGHRIVSAGRTFYEGRQESERTILMFCVFCGVQIILCCGFGMFGVFLTLVMDAAVLLLLLREASGRKQIEHGLKEIAAGDLDYKIDLTELQGEDNLQLAGIVNSLGEGMKAAVQEQMKSERLKADLITNVSHDIKTPLTSIINYVDLLKRENIENEKAKDYIRVLDEKSQRLKQLTEDLVEASKISSGNIKLEFMNLNLNELVQQVNGEFAERFESRNLDLICILQPEPLLICADSRRIWRVLENLYVNVCKYAMPGTRVYVDAIRKDGKIQFSIKNISENALNCEADELTERFIRGDVSRSTEGSGLGLSIAKNLTVLQHGTFDIYLDGDLFKVTITFDEVVKEKKPETSGYTAKPEMPEEDLEKPSSDTI</sequence>
<gene>
    <name evidence="19" type="primary">phoR_2</name>
    <name evidence="18" type="ORF">ERS852406_00884</name>
    <name evidence="19" type="ORF">ERS852498_00717</name>
</gene>
<feature type="transmembrane region" description="Helical" evidence="16">
    <location>
        <begin position="486"/>
        <end position="510"/>
    </location>
</feature>
<feature type="transmembrane region" description="Helical" evidence="16">
    <location>
        <begin position="392"/>
        <end position="415"/>
    </location>
</feature>
<evidence type="ECO:0000313" key="20">
    <source>
        <dbReference type="Proteomes" id="UP000095706"/>
    </source>
</evidence>
<evidence type="ECO:0000256" key="10">
    <source>
        <dbReference type="ARBA" id="ARBA00022840"/>
    </source>
</evidence>
<dbReference type="Pfam" id="PF00512">
    <property type="entry name" value="HisKA"/>
    <property type="match status" value="1"/>
</dbReference>
<feature type="coiled-coil region" evidence="14">
    <location>
        <begin position="684"/>
        <end position="711"/>
    </location>
</feature>
<evidence type="ECO:0000256" key="3">
    <source>
        <dbReference type="ARBA" id="ARBA00012438"/>
    </source>
</evidence>
<evidence type="ECO:0000256" key="8">
    <source>
        <dbReference type="ARBA" id="ARBA00022741"/>
    </source>
</evidence>
<evidence type="ECO:0000313" key="21">
    <source>
        <dbReference type="Proteomes" id="UP000095709"/>
    </source>
</evidence>
<dbReference type="SUPFAM" id="SSF47384">
    <property type="entry name" value="Homodimeric domain of signal transducing histidine kinase"/>
    <property type="match status" value="1"/>
</dbReference>
<evidence type="ECO:0000256" key="9">
    <source>
        <dbReference type="ARBA" id="ARBA00022777"/>
    </source>
</evidence>
<evidence type="ECO:0000256" key="6">
    <source>
        <dbReference type="ARBA" id="ARBA00022679"/>
    </source>
</evidence>
<dbReference type="InterPro" id="IPR003594">
    <property type="entry name" value="HATPase_dom"/>
</dbReference>
<dbReference type="SUPFAM" id="SSF55874">
    <property type="entry name" value="ATPase domain of HSP90 chaperone/DNA topoisomerase II/histidine kinase"/>
    <property type="match status" value="1"/>
</dbReference>
<dbReference type="PANTHER" id="PTHR45528:SF1">
    <property type="entry name" value="SENSOR HISTIDINE KINASE CPXA"/>
    <property type="match status" value="1"/>
</dbReference>
<dbReference type="InterPro" id="IPR050398">
    <property type="entry name" value="HssS/ArlS-like"/>
</dbReference>
<keyword evidence="14" id="KW-0175">Coiled coil</keyword>
<dbReference type="InterPro" id="IPR005467">
    <property type="entry name" value="His_kinase_dom"/>
</dbReference>